<dbReference type="RefSeq" id="WP_087077360.1">
    <property type="nucleotide sequence ID" value="NZ_CP020809.1"/>
</dbReference>
<evidence type="ECO:0000313" key="1">
    <source>
        <dbReference type="EMBL" id="ART69856.1"/>
    </source>
</evidence>
<accession>A0A1Y0C449</accession>
<dbReference type="OrthoDB" id="4541470at2"/>
<dbReference type="EMBL" id="CP020809">
    <property type="protein sequence ID" value="ART69856.1"/>
    <property type="molecule type" value="Genomic_DNA"/>
</dbReference>
<sequence>MTLTGIRLSNLTGVISRVAVVALIVAVLVTACQGAPPDRRADVTRLANILGQMPGVHAVSSRVTNRPAQGWVSFTVTVEPAPDITAAQLAAVTARYLQDLHLVDYTGYRSELDVTSGWNRFAVDGGELPIVNDQQIISQARDWVALRAQFPAATTRLRATITHPGNQSPIRDAGHANVAKLQLPDDADYTDAAAAAATLADRFPQLAGLTWTISTGSQHPADIKTTRRYPSAAELDVWRQVNAEQTIPHTSQLTINGRVAAPVWIAAQTRSHDPAAAAALARQQLPLLRALPAPVFYTSSDQIQGHVNGDGRATGPIAITVGGCTDRDTLVYQSPPAEQALRTAYETCPHPAP</sequence>
<dbReference type="Proteomes" id="UP000195331">
    <property type="component" value="Chromosome"/>
</dbReference>
<keyword evidence="2" id="KW-1185">Reference proteome</keyword>
<protein>
    <submittedName>
        <fullName evidence="1">Uncharacterized protein</fullName>
    </submittedName>
</protein>
<dbReference type="KEGG" id="mdx:BTO20_15810"/>
<gene>
    <name evidence="1" type="ORF">BTO20_15810</name>
</gene>
<name>A0A1Y0C449_9MYCO</name>
<evidence type="ECO:0000313" key="2">
    <source>
        <dbReference type="Proteomes" id="UP000195331"/>
    </source>
</evidence>
<proteinExistence type="predicted"/>
<reference evidence="1 2" key="1">
    <citation type="submission" date="2017-04" db="EMBL/GenBank/DDBJ databases">
        <title>Whole Genome Sequence of 1,4-Dioxane Degrading Bacterium Mycobacterium dioxanotrophicus PH-06.</title>
        <authorList>
            <person name="He Y."/>
        </authorList>
    </citation>
    <scope>NUCLEOTIDE SEQUENCE [LARGE SCALE GENOMIC DNA]</scope>
    <source>
        <strain evidence="1 2">PH-06</strain>
    </source>
</reference>
<organism evidence="1 2">
    <name type="scientific">Mycobacterium dioxanotrophicus</name>
    <dbReference type="NCBI Taxonomy" id="482462"/>
    <lineage>
        <taxon>Bacteria</taxon>
        <taxon>Bacillati</taxon>
        <taxon>Actinomycetota</taxon>
        <taxon>Actinomycetes</taxon>
        <taxon>Mycobacteriales</taxon>
        <taxon>Mycobacteriaceae</taxon>
        <taxon>Mycobacterium</taxon>
    </lineage>
</organism>
<dbReference type="AlphaFoldDB" id="A0A1Y0C449"/>
<dbReference type="PROSITE" id="PS51257">
    <property type="entry name" value="PROKAR_LIPOPROTEIN"/>
    <property type="match status" value="1"/>
</dbReference>